<evidence type="ECO:0000256" key="1">
    <source>
        <dbReference type="ARBA" id="ARBA00022491"/>
    </source>
</evidence>
<dbReference type="RefSeq" id="WP_255854398.1">
    <property type="nucleotide sequence ID" value="NZ_CP073347.1"/>
</dbReference>
<sequence length="217" mass="24442">MRRTKEEAQHTRLLIMQKGLEIFADQGVSGCHLTDIAKSAGCTRGAIYWHFKDKWHLFEAICEFYSSPLNDLSDACLSSDEQDPLGKLRQLLVKMLIKVERDHSFCLVMIMFMRESSGLALGGASESVSRFIQNQHERRVVMIKNAVQRGQLPESLDLEFASAFIKAVVDGFVSSWLQRAEFYSLSDNAEPFVDTLIASLQSLKGLPCNLDHGVEKL</sequence>
<keyword evidence="4" id="KW-0804">Transcription</keyword>
<keyword evidence="1" id="KW-0678">Repressor</keyword>
<dbReference type="PROSITE" id="PS50977">
    <property type="entry name" value="HTH_TETR_2"/>
    <property type="match status" value="1"/>
</dbReference>
<dbReference type="SUPFAM" id="SSF46689">
    <property type="entry name" value="Homeodomain-like"/>
    <property type="match status" value="1"/>
</dbReference>
<feature type="DNA-binding region" description="H-T-H motif" evidence="5">
    <location>
        <begin position="32"/>
        <end position="51"/>
    </location>
</feature>
<evidence type="ECO:0000256" key="4">
    <source>
        <dbReference type="ARBA" id="ARBA00023163"/>
    </source>
</evidence>
<keyword evidence="3 5" id="KW-0238">DNA-binding</keyword>
<evidence type="ECO:0000313" key="7">
    <source>
        <dbReference type="EMBL" id="UTW12329.1"/>
    </source>
</evidence>
<dbReference type="Pfam" id="PF00440">
    <property type="entry name" value="TetR_N"/>
    <property type="match status" value="1"/>
</dbReference>
<proteinExistence type="predicted"/>
<evidence type="ECO:0000313" key="8">
    <source>
        <dbReference type="Proteomes" id="UP001058461"/>
    </source>
</evidence>
<name>A0ABY5HK56_9GAMM</name>
<evidence type="ECO:0000259" key="6">
    <source>
        <dbReference type="PROSITE" id="PS50977"/>
    </source>
</evidence>
<protein>
    <submittedName>
        <fullName evidence="7">TetR family transcriptional regulator</fullName>
    </submittedName>
</protein>
<dbReference type="InterPro" id="IPR009057">
    <property type="entry name" value="Homeodomain-like_sf"/>
</dbReference>
<dbReference type="PANTHER" id="PTHR30055">
    <property type="entry name" value="HTH-TYPE TRANSCRIPTIONAL REGULATOR RUTR"/>
    <property type="match status" value="1"/>
</dbReference>
<dbReference type="InterPro" id="IPR036271">
    <property type="entry name" value="Tet_transcr_reg_TetR-rel_C_sf"/>
</dbReference>
<reference evidence="7" key="1">
    <citation type="submission" date="2021-04" db="EMBL/GenBank/DDBJ databases">
        <title>Oceanospirillales bacteria with DddD are important DMSP degraders in coastal seawater.</title>
        <authorList>
            <person name="Liu J."/>
        </authorList>
    </citation>
    <scope>NUCLEOTIDE SEQUENCE</scope>
    <source>
        <strain evidence="7">D13-1</strain>
    </source>
</reference>
<keyword evidence="2" id="KW-0805">Transcription regulation</keyword>
<dbReference type="Proteomes" id="UP001058461">
    <property type="component" value="Chromosome"/>
</dbReference>
<dbReference type="InterPro" id="IPR001647">
    <property type="entry name" value="HTH_TetR"/>
</dbReference>
<dbReference type="Gene3D" id="1.10.357.10">
    <property type="entry name" value="Tetracycline Repressor, domain 2"/>
    <property type="match status" value="1"/>
</dbReference>
<evidence type="ECO:0000256" key="5">
    <source>
        <dbReference type="PROSITE-ProRule" id="PRU00335"/>
    </source>
</evidence>
<dbReference type="InterPro" id="IPR013572">
    <property type="entry name" value="Tscrpt_reg_MAATS_C"/>
</dbReference>
<keyword evidence="8" id="KW-1185">Reference proteome</keyword>
<dbReference type="PANTHER" id="PTHR30055:SF240">
    <property type="entry name" value="HTH-TYPE TRANSCRIPTIONAL REGULATOR ACRR"/>
    <property type="match status" value="1"/>
</dbReference>
<dbReference type="InterPro" id="IPR050109">
    <property type="entry name" value="HTH-type_TetR-like_transc_reg"/>
</dbReference>
<dbReference type="SUPFAM" id="SSF48498">
    <property type="entry name" value="Tetracyclin repressor-like, C-terminal domain"/>
    <property type="match status" value="1"/>
</dbReference>
<gene>
    <name evidence="7" type="ORF">KDW95_01195</name>
</gene>
<feature type="domain" description="HTH tetR-type" evidence="6">
    <location>
        <begin position="9"/>
        <end position="69"/>
    </location>
</feature>
<evidence type="ECO:0000256" key="2">
    <source>
        <dbReference type="ARBA" id="ARBA00023015"/>
    </source>
</evidence>
<organism evidence="7 8">
    <name type="scientific">Marinobacterium rhizophilum</name>
    <dbReference type="NCBI Taxonomy" id="420402"/>
    <lineage>
        <taxon>Bacteria</taxon>
        <taxon>Pseudomonadati</taxon>
        <taxon>Pseudomonadota</taxon>
        <taxon>Gammaproteobacteria</taxon>
        <taxon>Oceanospirillales</taxon>
        <taxon>Oceanospirillaceae</taxon>
        <taxon>Marinobacterium</taxon>
    </lineage>
</organism>
<dbReference type="PRINTS" id="PR00455">
    <property type="entry name" value="HTHTETR"/>
</dbReference>
<dbReference type="EMBL" id="CP073347">
    <property type="protein sequence ID" value="UTW12329.1"/>
    <property type="molecule type" value="Genomic_DNA"/>
</dbReference>
<evidence type="ECO:0000256" key="3">
    <source>
        <dbReference type="ARBA" id="ARBA00023125"/>
    </source>
</evidence>
<accession>A0ABY5HK56</accession>
<dbReference type="Pfam" id="PF08361">
    <property type="entry name" value="TetR_C_2"/>
    <property type="match status" value="1"/>
</dbReference>